<name>A0A542ZCB0_9ACTN</name>
<dbReference type="CDD" id="cd07152">
    <property type="entry name" value="ALDH_BenzADH"/>
    <property type="match status" value="1"/>
</dbReference>
<dbReference type="PANTHER" id="PTHR42986:SF1">
    <property type="entry name" value="BENZALDEHYDE DEHYDROGENASE YFMT"/>
    <property type="match status" value="1"/>
</dbReference>
<dbReference type="GO" id="GO:0016620">
    <property type="term" value="F:oxidoreductase activity, acting on the aldehyde or oxo group of donors, NAD or NADP as acceptor"/>
    <property type="evidence" value="ECO:0007669"/>
    <property type="project" value="InterPro"/>
</dbReference>
<dbReference type="EMBL" id="VFOR01000002">
    <property type="protein sequence ID" value="TQL57986.1"/>
    <property type="molecule type" value="Genomic_DNA"/>
</dbReference>
<accession>A0A542ZCB0</accession>
<evidence type="ECO:0000256" key="4">
    <source>
        <dbReference type="PROSITE-ProRule" id="PRU10007"/>
    </source>
</evidence>
<proteinExistence type="inferred from homology"/>
<feature type="domain" description="Aldehyde dehydrogenase" evidence="6">
    <location>
        <begin position="26"/>
        <end position="472"/>
    </location>
</feature>
<dbReference type="InterPro" id="IPR016161">
    <property type="entry name" value="Ald_DH/histidinol_DH"/>
</dbReference>
<dbReference type="InterPro" id="IPR029510">
    <property type="entry name" value="Ald_DH_CS_GLU"/>
</dbReference>
<dbReference type="Gene3D" id="3.40.309.10">
    <property type="entry name" value="Aldehyde Dehydrogenase, Chain A, domain 2"/>
    <property type="match status" value="1"/>
</dbReference>
<reference evidence="7 8" key="1">
    <citation type="submission" date="2019-06" db="EMBL/GenBank/DDBJ databases">
        <title>Sequencing the genomes of 1000 actinobacteria strains.</title>
        <authorList>
            <person name="Klenk H.-P."/>
        </authorList>
    </citation>
    <scope>NUCLEOTIDE SEQUENCE [LARGE SCALE GENOMIC DNA]</scope>
    <source>
        <strain evidence="7 8">DSM 8251</strain>
    </source>
</reference>
<dbReference type="PROSITE" id="PS00687">
    <property type="entry name" value="ALDEHYDE_DEHYDR_GLU"/>
    <property type="match status" value="1"/>
</dbReference>
<dbReference type="RefSeq" id="WP_142093800.1">
    <property type="nucleotide sequence ID" value="NZ_BAAAMD010000004.1"/>
</dbReference>
<dbReference type="Pfam" id="PF00171">
    <property type="entry name" value="Aldedh"/>
    <property type="match status" value="1"/>
</dbReference>
<evidence type="ECO:0000313" key="8">
    <source>
        <dbReference type="Proteomes" id="UP000316196"/>
    </source>
</evidence>
<evidence type="ECO:0000256" key="5">
    <source>
        <dbReference type="RuleBase" id="RU003345"/>
    </source>
</evidence>
<dbReference type="Gene3D" id="3.40.605.10">
    <property type="entry name" value="Aldehyde Dehydrogenase, Chain A, domain 1"/>
    <property type="match status" value="1"/>
</dbReference>
<keyword evidence="2 5" id="KW-0560">Oxidoreductase</keyword>
<dbReference type="InterPro" id="IPR016163">
    <property type="entry name" value="Ald_DH_C"/>
</dbReference>
<comment type="similarity">
    <text evidence="1 5">Belongs to the aldehyde dehydrogenase family.</text>
</comment>
<dbReference type="InterPro" id="IPR015590">
    <property type="entry name" value="Aldehyde_DH_dom"/>
</dbReference>
<sequence>MSLLTQNIWNEKIFNGDWCVGAASPHTVVEAATGETLGAVGMADANQALASSTAAAAAQRDWGKAAPSVRAQVLRRAAQLWQERAGEVQEWLIREAGSVRAKAELEVAQTADACWEAAALPTHPTGEMLASNEDRWSMSRRRPAGVVTVIAPFNFPLLLAIRSVAPALALGNAVVLKPDPRTAVSGGVTIARIFEEAGLPEGLLHVLPGDAEVGKAVVTAPEVAVVSFTGSTGAGRHVGAAASGALKRVHLELGGNNALVVLPGADVAKAASAGAFGSWLHQGQICMTTGRHLVHESIAEEYIAALTEKARHLPVGNPYTDEVALGPIIDDKQREHVHRIVTAARDAGDTVHGGGEPAGRFYPPTVISCDKDSPAWREEIFGPVAPVVTFASIEEAAELVNDSEYGLSVGILGEVGMAMELADLVDSGKIHINEQTVSDEPNVPFGGVKDSGNGSRFGGAAADIEAFTEVQWLTMRPQIADYPF</sequence>
<evidence type="ECO:0000256" key="3">
    <source>
        <dbReference type="ARBA" id="ARBA00023027"/>
    </source>
</evidence>
<dbReference type="SUPFAM" id="SSF53720">
    <property type="entry name" value="ALDH-like"/>
    <property type="match status" value="1"/>
</dbReference>
<dbReference type="PANTHER" id="PTHR42986">
    <property type="entry name" value="BENZALDEHYDE DEHYDROGENASE YFMT"/>
    <property type="match status" value="1"/>
</dbReference>
<gene>
    <name evidence="7" type="ORF">FB460_1836</name>
</gene>
<comment type="caution">
    <text evidence="7">The sequence shown here is derived from an EMBL/GenBank/DDBJ whole genome shotgun (WGS) entry which is preliminary data.</text>
</comment>
<keyword evidence="3" id="KW-0520">NAD</keyword>
<protein>
    <submittedName>
        <fullName evidence="7">Benzaldehyde dehydrogenase (NAD+)</fullName>
    </submittedName>
</protein>
<dbReference type="InterPro" id="IPR016162">
    <property type="entry name" value="Ald_DH_N"/>
</dbReference>
<dbReference type="AlphaFoldDB" id="A0A542ZCB0"/>
<dbReference type="OrthoDB" id="6882680at2"/>
<dbReference type="Proteomes" id="UP000316196">
    <property type="component" value="Unassembled WGS sequence"/>
</dbReference>
<evidence type="ECO:0000313" key="7">
    <source>
        <dbReference type="EMBL" id="TQL57986.1"/>
    </source>
</evidence>
<keyword evidence="8" id="KW-1185">Reference proteome</keyword>
<evidence type="ECO:0000259" key="6">
    <source>
        <dbReference type="Pfam" id="PF00171"/>
    </source>
</evidence>
<organism evidence="7 8">
    <name type="scientific">Propioniferax innocua</name>
    <dbReference type="NCBI Taxonomy" id="1753"/>
    <lineage>
        <taxon>Bacteria</taxon>
        <taxon>Bacillati</taxon>
        <taxon>Actinomycetota</taxon>
        <taxon>Actinomycetes</taxon>
        <taxon>Propionibacteriales</taxon>
        <taxon>Propionibacteriaceae</taxon>
        <taxon>Propioniferax</taxon>
    </lineage>
</organism>
<feature type="active site" evidence="4">
    <location>
        <position position="252"/>
    </location>
</feature>
<evidence type="ECO:0000256" key="2">
    <source>
        <dbReference type="ARBA" id="ARBA00023002"/>
    </source>
</evidence>
<evidence type="ECO:0000256" key="1">
    <source>
        <dbReference type="ARBA" id="ARBA00009986"/>
    </source>
</evidence>